<evidence type="ECO:0000256" key="6">
    <source>
        <dbReference type="ARBA" id="ARBA00022729"/>
    </source>
</evidence>
<reference evidence="14" key="2">
    <citation type="submission" date="2022-07" db="EMBL/GenBank/DDBJ databases">
        <authorList>
            <person name="Goncalves M.F.M."/>
            <person name="Hilario S."/>
            <person name="Van De Peer Y."/>
            <person name="Esteves A.C."/>
            <person name="Alves A."/>
        </authorList>
    </citation>
    <scope>NUCLEOTIDE SEQUENCE</scope>
    <source>
        <strain evidence="14">MUM 19.33</strain>
    </source>
</reference>
<feature type="signal peptide" evidence="13">
    <location>
        <begin position="1"/>
        <end position="16"/>
    </location>
</feature>
<keyword evidence="7 13" id="KW-0378">Hydrolase</keyword>
<evidence type="ECO:0000256" key="3">
    <source>
        <dbReference type="ARBA" id="ARBA00013095"/>
    </source>
</evidence>
<evidence type="ECO:0000313" key="15">
    <source>
        <dbReference type="Proteomes" id="UP001055219"/>
    </source>
</evidence>
<feature type="active site" description="Proton donor/acceptor" evidence="11">
    <location>
        <position position="215"/>
    </location>
</feature>
<dbReference type="InterPro" id="IPR000675">
    <property type="entry name" value="Cutinase/axe"/>
</dbReference>
<evidence type="ECO:0000256" key="7">
    <source>
        <dbReference type="ARBA" id="ARBA00022801"/>
    </source>
</evidence>
<dbReference type="Proteomes" id="UP001055219">
    <property type="component" value="Unassembled WGS sequence"/>
</dbReference>
<name>A0A9P9Y274_9HYPO</name>
<dbReference type="FunFam" id="3.40.50.1820:FF:000235">
    <property type="entry name" value="Cutinase 1"/>
    <property type="match status" value="1"/>
</dbReference>
<feature type="chain" id="PRO_5040529754" description="Cutinase" evidence="13">
    <location>
        <begin position="17"/>
        <end position="237"/>
    </location>
</feature>
<evidence type="ECO:0000313" key="14">
    <source>
        <dbReference type="EMBL" id="KAI6781740.1"/>
    </source>
</evidence>
<comment type="caution">
    <text evidence="14">The sequence shown here is derived from an EMBL/GenBank/DDBJ whole genome shotgun (WGS) entry which is preliminary data.</text>
</comment>
<dbReference type="GeneID" id="75831392"/>
<dbReference type="EC" id="3.1.1.74" evidence="3 13"/>
<organism evidence="14 15">
    <name type="scientific">Emericellopsis cladophorae</name>
    <dbReference type="NCBI Taxonomy" id="2686198"/>
    <lineage>
        <taxon>Eukaryota</taxon>
        <taxon>Fungi</taxon>
        <taxon>Dikarya</taxon>
        <taxon>Ascomycota</taxon>
        <taxon>Pezizomycotina</taxon>
        <taxon>Sordariomycetes</taxon>
        <taxon>Hypocreomycetidae</taxon>
        <taxon>Hypocreales</taxon>
        <taxon>Bionectriaceae</taxon>
        <taxon>Emericellopsis</taxon>
    </lineage>
</organism>
<comment type="subcellular location">
    <subcellularLocation>
        <location evidence="1 13">Secreted</location>
    </subcellularLocation>
</comment>
<protein>
    <recommendedName>
        <fullName evidence="3 13">Cutinase</fullName>
        <ecNumber evidence="3 13">3.1.1.74</ecNumber>
    </recommendedName>
</protein>
<sequence>MKFLALTAALAAMATALPIEDSFTSVEIRNADLELETVQLETRQSSTRNELETGSASSCPDAILIYARGSTEPGNMGITAGPILASALESRFSNIWIQGVGSPYDAATSPNFLPAGTNRASIDEAKRLFQLANSKCPNTPVVTGGYSQGTAVVGNALTELTGAVQNQVVGAALFGYTKNLQNFGRIPNYPRSRTEVYCSVTDAVCSGTLFILPGHFSYNDEARNEAPRFLARQINNA</sequence>
<evidence type="ECO:0000256" key="13">
    <source>
        <dbReference type="RuleBase" id="RU361263"/>
    </source>
</evidence>
<dbReference type="RefSeq" id="XP_051362596.1">
    <property type="nucleotide sequence ID" value="XM_051505941.1"/>
</dbReference>
<comment type="catalytic activity">
    <reaction evidence="10 13">
        <text>cutin + H2O = cutin monomers.</text>
        <dbReference type="EC" id="3.1.1.74"/>
    </reaction>
</comment>
<dbReference type="OrthoDB" id="3225429at2759"/>
<feature type="disulfide bond" evidence="12">
    <location>
        <begin position="198"/>
        <end position="205"/>
    </location>
</feature>
<evidence type="ECO:0000256" key="10">
    <source>
        <dbReference type="ARBA" id="ARBA00034045"/>
    </source>
</evidence>
<dbReference type="InterPro" id="IPR029058">
    <property type="entry name" value="AB_hydrolase_fold"/>
</dbReference>
<dbReference type="SUPFAM" id="SSF53474">
    <property type="entry name" value="alpha/beta-Hydrolases"/>
    <property type="match status" value="1"/>
</dbReference>
<dbReference type="PROSITE" id="PS00155">
    <property type="entry name" value="CUTINASE_1"/>
    <property type="match status" value="1"/>
</dbReference>
<proteinExistence type="inferred from homology"/>
<dbReference type="InterPro" id="IPR043579">
    <property type="entry name" value="CUTINASE_2"/>
</dbReference>
<dbReference type="EMBL" id="JAGIXG020000018">
    <property type="protein sequence ID" value="KAI6781740.1"/>
    <property type="molecule type" value="Genomic_DNA"/>
</dbReference>
<dbReference type="InterPro" id="IPR011150">
    <property type="entry name" value="Cutinase_monf"/>
</dbReference>
<dbReference type="PRINTS" id="PR00129">
    <property type="entry name" value="CUTINASE"/>
</dbReference>
<keyword evidence="8" id="KW-0843">Virulence</keyword>
<comment type="similarity">
    <text evidence="2 13">Belongs to the cutinase family.</text>
</comment>
<feature type="disulfide bond" evidence="12">
    <location>
        <begin position="59"/>
        <end position="136"/>
    </location>
</feature>
<evidence type="ECO:0000256" key="9">
    <source>
        <dbReference type="ARBA" id="ARBA00023157"/>
    </source>
</evidence>
<dbReference type="InterPro" id="IPR043580">
    <property type="entry name" value="CUTINASE_1"/>
</dbReference>
<evidence type="ECO:0000256" key="8">
    <source>
        <dbReference type="ARBA" id="ARBA00023026"/>
    </source>
</evidence>
<evidence type="ECO:0000256" key="5">
    <source>
        <dbReference type="ARBA" id="ARBA00022525"/>
    </source>
</evidence>
<keyword evidence="6 13" id="KW-0732">Signal</keyword>
<evidence type="ECO:0000256" key="11">
    <source>
        <dbReference type="PIRSR" id="PIRSR611150-1"/>
    </source>
</evidence>
<dbReference type="Pfam" id="PF01083">
    <property type="entry name" value="Cutinase"/>
    <property type="match status" value="1"/>
</dbReference>
<keyword evidence="15" id="KW-1185">Reference proteome</keyword>
<feature type="active site" evidence="11">
    <location>
        <position position="202"/>
    </location>
</feature>
<evidence type="ECO:0000256" key="1">
    <source>
        <dbReference type="ARBA" id="ARBA00004613"/>
    </source>
</evidence>
<gene>
    <name evidence="14" type="ORF">J7T54_004906</name>
</gene>
<dbReference type="Gene3D" id="3.40.50.1820">
    <property type="entry name" value="alpha/beta hydrolase"/>
    <property type="match status" value="1"/>
</dbReference>
<keyword evidence="5 13" id="KW-0964">Secreted</keyword>
<comment type="function">
    <text evidence="13">Catalyzes the hydrolysis of complex carboxylic polyesters found in the cell wall of plants. Degrades cutin, a macromolecule that forms the structure of the plant cuticle.</text>
</comment>
<dbReference type="PANTHER" id="PTHR48250">
    <property type="entry name" value="CUTINASE 2-RELATED"/>
    <property type="match status" value="1"/>
</dbReference>
<dbReference type="PANTHER" id="PTHR48250:SF3">
    <property type="entry name" value="CUTINASE 1-RELATED"/>
    <property type="match status" value="1"/>
</dbReference>
<dbReference type="GO" id="GO:0005576">
    <property type="term" value="C:extracellular region"/>
    <property type="evidence" value="ECO:0007669"/>
    <property type="project" value="UniProtKB-SubCell"/>
</dbReference>
<dbReference type="AlphaFoldDB" id="A0A9P9Y274"/>
<keyword evidence="9 12" id="KW-1015">Disulfide bond</keyword>
<evidence type="ECO:0000256" key="4">
    <source>
        <dbReference type="ARBA" id="ARBA00022487"/>
    </source>
</evidence>
<keyword evidence="4 13" id="KW-0719">Serine esterase</keyword>
<feature type="active site" description="Nucleophile" evidence="11">
    <location>
        <position position="147"/>
    </location>
</feature>
<accession>A0A9P9Y274</accession>
<evidence type="ECO:0000256" key="2">
    <source>
        <dbReference type="ARBA" id="ARBA00007534"/>
    </source>
</evidence>
<dbReference type="PROSITE" id="PS00931">
    <property type="entry name" value="CUTINASE_2"/>
    <property type="match status" value="1"/>
</dbReference>
<dbReference type="SMART" id="SM01110">
    <property type="entry name" value="Cutinase"/>
    <property type="match status" value="1"/>
</dbReference>
<evidence type="ECO:0000256" key="12">
    <source>
        <dbReference type="PIRSR" id="PIRSR611150-2"/>
    </source>
</evidence>
<dbReference type="GO" id="GO:0050525">
    <property type="term" value="F:cutinase activity"/>
    <property type="evidence" value="ECO:0007669"/>
    <property type="project" value="UniProtKB-UniRule"/>
</dbReference>
<reference evidence="14" key="1">
    <citation type="journal article" date="2021" name="J Fungi (Basel)">
        <title>Genomic and Metabolomic Analyses of the Marine Fungus Emericellopsis cladophorae: Insights into Saltwater Adaptability Mechanisms and Its Biosynthetic Potential.</title>
        <authorList>
            <person name="Goncalves M.F.M."/>
            <person name="Hilario S."/>
            <person name="Van de Peer Y."/>
            <person name="Esteves A.C."/>
            <person name="Alves A."/>
        </authorList>
    </citation>
    <scope>NUCLEOTIDE SEQUENCE</scope>
    <source>
        <strain evidence="14">MUM 19.33</strain>
    </source>
</reference>
<dbReference type="GO" id="GO:0016052">
    <property type="term" value="P:carbohydrate catabolic process"/>
    <property type="evidence" value="ECO:0007669"/>
    <property type="project" value="TreeGrafter"/>
</dbReference>